<reference evidence="1 2" key="1">
    <citation type="journal article" date="2016" name="DNA Res.">
        <title>The draft genome of MD-2 pineapple using hybrid error correction of long reads.</title>
        <authorList>
            <person name="Redwan R.M."/>
            <person name="Saidin A."/>
            <person name="Kumar S.V."/>
        </authorList>
    </citation>
    <scope>NUCLEOTIDE SEQUENCE [LARGE SCALE GENOMIC DNA]</scope>
    <source>
        <strain evidence="2">cv. MD2</strain>
        <tissue evidence="1">Leaf</tissue>
    </source>
</reference>
<name>A0A199UIH9_ANACO</name>
<protein>
    <submittedName>
        <fullName evidence="1">Uncharacterized protein</fullName>
    </submittedName>
</protein>
<comment type="caution">
    <text evidence="1">The sequence shown here is derived from an EMBL/GenBank/DDBJ whole genome shotgun (WGS) entry which is preliminary data.</text>
</comment>
<sequence>MTHSPLDAAPLPDVPSWTKIWAEFVVFLPSRRHFPFNWFNEQFRLPNDAARPPRCRFDSYCALSGRNIGSSSWSALLPAALFPLTTLRFGLLILSGHKNADSHLIGSTKRFVFQLMPLTP</sequence>
<dbReference type="EMBL" id="LSRQ01007821">
    <property type="protein sequence ID" value="OAY64544.1"/>
    <property type="molecule type" value="Genomic_DNA"/>
</dbReference>
<dbReference type="Proteomes" id="UP000092600">
    <property type="component" value="Unassembled WGS sequence"/>
</dbReference>
<organism evidence="1 2">
    <name type="scientific">Ananas comosus</name>
    <name type="common">Pineapple</name>
    <name type="synonym">Ananas ananas</name>
    <dbReference type="NCBI Taxonomy" id="4615"/>
    <lineage>
        <taxon>Eukaryota</taxon>
        <taxon>Viridiplantae</taxon>
        <taxon>Streptophyta</taxon>
        <taxon>Embryophyta</taxon>
        <taxon>Tracheophyta</taxon>
        <taxon>Spermatophyta</taxon>
        <taxon>Magnoliopsida</taxon>
        <taxon>Liliopsida</taxon>
        <taxon>Poales</taxon>
        <taxon>Bromeliaceae</taxon>
        <taxon>Bromelioideae</taxon>
        <taxon>Ananas</taxon>
    </lineage>
</organism>
<dbReference type="AlphaFoldDB" id="A0A199UIH9"/>
<evidence type="ECO:0000313" key="1">
    <source>
        <dbReference type="EMBL" id="OAY64544.1"/>
    </source>
</evidence>
<proteinExistence type="predicted"/>
<accession>A0A199UIH9</accession>
<evidence type="ECO:0000313" key="2">
    <source>
        <dbReference type="Proteomes" id="UP000092600"/>
    </source>
</evidence>
<gene>
    <name evidence="1" type="ORF">ACMD2_19552</name>
</gene>